<protein>
    <submittedName>
        <fullName evidence="2">Uncharacterized protein</fullName>
    </submittedName>
</protein>
<evidence type="ECO:0000313" key="3">
    <source>
        <dbReference type="Proteomes" id="UP001346869"/>
    </source>
</evidence>
<sequence length="80" mass="9162">MRSKTSRYSTVTHGKERSRGAVWERQEGHEMEIMVAEIETIETEVQWEIGLLDDLAFVWGKKSQAKKNMSKGTGNLPLCH</sequence>
<dbReference type="AlphaFoldDB" id="A0AAN7X0N9"/>
<reference evidence="2 3" key="2">
    <citation type="journal article" date="2023" name="Mol. Biol. Evol.">
        <title>Genomics of Secondarily Temperate Adaptation in the Only Non-Antarctic Icefish.</title>
        <authorList>
            <person name="Rivera-Colon A.G."/>
            <person name="Rayamajhi N."/>
            <person name="Minhas B.F."/>
            <person name="Madrigal G."/>
            <person name="Bilyk K.T."/>
            <person name="Yoon V."/>
            <person name="Hune M."/>
            <person name="Gregory S."/>
            <person name="Cheng C.H.C."/>
            <person name="Catchen J.M."/>
        </authorList>
    </citation>
    <scope>NUCLEOTIDE SEQUENCE [LARGE SCALE GENOMIC DNA]</scope>
    <source>
        <strain evidence="2">JMC-PN-2008</strain>
    </source>
</reference>
<evidence type="ECO:0000256" key="1">
    <source>
        <dbReference type="SAM" id="MobiDB-lite"/>
    </source>
</evidence>
<proteinExistence type="predicted"/>
<evidence type="ECO:0000313" key="2">
    <source>
        <dbReference type="EMBL" id="KAK5851814.1"/>
    </source>
</evidence>
<accession>A0AAN7X0N9</accession>
<feature type="region of interest" description="Disordered" evidence="1">
    <location>
        <begin position="1"/>
        <end position="21"/>
    </location>
</feature>
<dbReference type="Proteomes" id="UP001346869">
    <property type="component" value="Unassembled WGS sequence"/>
</dbReference>
<name>A0AAN7X0N9_ELEMC</name>
<keyword evidence="3" id="KW-1185">Reference proteome</keyword>
<feature type="compositionally biased region" description="Polar residues" evidence="1">
    <location>
        <begin position="1"/>
        <end position="12"/>
    </location>
</feature>
<dbReference type="EMBL" id="JAUZQC010000021">
    <property type="protein sequence ID" value="KAK5851814.1"/>
    <property type="molecule type" value="Genomic_DNA"/>
</dbReference>
<gene>
    <name evidence="2" type="ORF">PBY51_023340</name>
</gene>
<reference evidence="2 3" key="1">
    <citation type="journal article" date="2023" name="Genes (Basel)">
        <title>Chromosome-Level Genome Assembly and Circadian Gene Repertoire of the Patagonia Blennie Eleginops maclovinus-The Closest Ancestral Proxy of Antarctic Cryonotothenioids.</title>
        <authorList>
            <person name="Cheng C.C."/>
            <person name="Rivera-Colon A.G."/>
            <person name="Minhas B.F."/>
            <person name="Wilson L."/>
            <person name="Rayamajhi N."/>
            <person name="Vargas-Chacoff L."/>
            <person name="Catchen J.M."/>
        </authorList>
    </citation>
    <scope>NUCLEOTIDE SEQUENCE [LARGE SCALE GENOMIC DNA]</scope>
    <source>
        <strain evidence="2">JMC-PN-2008</strain>
    </source>
</reference>
<organism evidence="2 3">
    <name type="scientific">Eleginops maclovinus</name>
    <name type="common">Patagonian blennie</name>
    <name type="synonym">Eleginus maclovinus</name>
    <dbReference type="NCBI Taxonomy" id="56733"/>
    <lineage>
        <taxon>Eukaryota</taxon>
        <taxon>Metazoa</taxon>
        <taxon>Chordata</taxon>
        <taxon>Craniata</taxon>
        <taxon>Vertebrata</taxon>
        <taxon>Euteleostomi</taxon>
        <taxon>Actinopterygii</taxon>
        <taxon>Neopterygii</taxon>
        <taxon>Teleostei</taxon>
        <taxon>Neoteleostei</taxon>
        <taxon>Acanthomorphata</taxon>
        <taxon>Eupercaria</taxon>
        <taxon>Perciformes</taxon>
        <taxon>Notothenioidei</taxon>
        <taxon>Eleginopidae</taxon>
        <taxon>Eleginops</taxon>
    </lineage>
</organism>
<comment type="caution">
    <text evidence="2">The sequence shown here is derived from an EMBL/GenBank/DDBJ whole genome shotgun (WGS) entry which is preliminary data.</text>
</comment>